<dbReference type="AlphaFoldDB" id="A0A931CCY4"/>
<dbReference type="InterPro" id="IPR001242">
    <property type="entry name" value="Condensation_dom"/>
</dbReference>
<dbReference type="PANTHER" id="PTHR45527">
    <property type="entry name" value="NONRIBOSOMAL PEPTIDE SYNTHETASE"/>
    <property type="match status" value="1"/>
</dbReference>
<dbReference type="InterPro" id="IPR023213">
    <property type="entry name" value="CAT-like_dom_sf"/>
</dbReference>
<dbReference type="PANTHER" id="PTHR45527:SF1">
    <property type="entry name" value="FATTY ACID SYNTHASE"/>
    <property type="match status" value="1"/>
</dbReference>
<reference evidence="3" key="1">
    <citation type="submission" date="2020-11" db="EMBL/GenBank/DDBJ databases">
        <title>Isolation and identification of active actinomycetes.</title>
        <authorList>
            <person name="Sun X."/>
        </authorList>
    </citation>
    <scope>NUCLEOTIDE SEQUENCE</scope>
    <source>
        <strain evidence="3">NEAU-A11</strain>
    </source>
</reference>
<protein>
    <recommendedName>
        <fullName evidence="2">Condensation domain-containing protein</fullName>
    </recommendedName>
</protein>
<dbReference type="GO" id="GO:0005829">
    <property type="term" value="C:cytosol"/>
    <property type="evidence" value="ECO:0007669"/>
    <property type="project" value="TreeGrafter"/>
</dbReference>
<organism evidence="3 4">
    <name type="scientific">Actinoplanes aureus</name>
    <dbReference type="NCBI Taxonomy" id="2792083"/>
    <lineage>
        <taxon>Bacteria</taxon>
        <taxon>Bacillati</taxon>
        <taxon>Actinomycetota</taxon>
        <taxon>Actinomycetes</taxon>
        <taxon>Micromonosporales</taxon>
        <taxon>Micromonosporaceae</taxon>
        <taxon>Actinoplanes</taxon>
    </lineage>
</organism>
<dbReference type="EMBL" id="JADQTO010000020">
    <property type="protein sequence ID" value="MBG0566359.1"/>
    <property type="molecule type" value="Genomic_DNA"/>
</dbReference>
<name>A0A931CCY4_9ACTN</name>
<dbReference type="Gene3D" id="3.30.559.30">
    <property type="entry name" value="Nonribosomal peptide synthetase, condensation domain"/>
    <property type="match status" value="1"/>
</dbReference>
<dbReference type="GO" id="GO:0047527">
    <property type="term" value="F:2,3-dihydroxybenzoate-serine ligase activity"/>
    <property type="evidence" value="ECO:0007669"/>
    <property type="project" value="TreeGrafter"/>
</dbReference>
<dbReference type="Gene3D" id="3.30.559.10">
    <property type="entry name" value="Chloramphenicol acetyltransferase-like domain"/>
    <property type="match status" value="1"/>
</dbReference>
<evidence type="ECO:0000313" key="4">
    <source>
        <dbReference type="Proteomes" id="UP000598146"/>
    </source>
</evidence>
<dbReference type="GO" id="GO:0031177">
    <property type="term" value="F:phosphopantetheine binding"/>
    <property type="evidence" value="ECO:0007669"/>
    <property type="project" value="TreeGrafter"/>
</dbReference>
<sequence>MAGTRSTPLSPWQEGMWLHTQLNPDEPVYTIARPMVVHGDVDENRLRRALETVAGRHEPLRTTIQPGPPPVQCVADAATVELRMFTADDHTAAVQLATRLAGETFDLAAGPLWRAALIRYHPREQILLLTLHHLIADGWSVTLLSHDIATAYEGATLPELTTQYADFAARQQRRLTDKRREKQLAFWRDQLTPPPPPLNLPRRTGHQGERESLDIGCELRERLVKQARRQRVTLFVTMLSAYAYLLGTYCGTRDLVVGCPVSRRQTPELELVMGLFINTAPVRVRLDDEMTFAELAVQVRERMLDAYDNLDVPFADMLRATGPVSVLFQVTDFHARLVRQLGDAQVTPFDLAAGPIHHELEMSVIDHGDRLRVHLGYPVPAWDRQRARDFLGYYVNVLNSVLDDS</sequence>
<evidence type="ECO:0000256" key="1">
    <source>
        <dbReference type="SAM" id="MobiDB-lite"/>
    </source>
</evidence>
<accession>A0A931CCY4</accession>
<feature type="region of interest" description="Disordered" evidence="1">
    <location>
        <begin position="188"/>
        <end position="208"/>
    </location>
</feature>
<dbReference type="GO" id="GO:0009239">
    <property type="term" value="P:enterobactin biosynthetic process"/>
    <property type="evidence" value="ECO:0007669"/>
    <property type="project" value="TreeGrafter"/>
</dbReference>
<evidence type="ECO:0000313" key="3">
    <source>
        <dbReference type="EMBL" id="MBG0566359.1"/>
    </source>
</evidence>
<dbReference type="GO" id="GO:0008610">
    <property type="term" value="P:lipid biosynthetic process"/>
    <property type="evidence" value="ECO:0007669"/>
    <property type="project" value="UniProtKB-ARBA"/>
</dbReference>
<dbReference type="GO" id="GO:0009366">
    <property type="term" value="C:enterobactin synthetase complex"/>
    <property type="evidence" value="ECO:0007669"/>
    <property type="project" value="TreeGrafter"/>
</dbReference>
<dbReference type="SUPFAM" id="SSF52777">
    <property type="entry name" value="CoA-dependent acyltransferases"/>
    <property type="match status" value="2"/>
</dbReference>
<dbReference type="Pfam" id="PF00668">
    <property type="entry name" value="Condensation"/>
    <property type="match status" value="1"/>
</dbReference>
<dbReference type="RefSeq" id="WP_196418140.1">
    <property type="nucleotide sequence ID" value="NZ_JADQTO010000020.1"/>
</dbReference>
<evidence type="ECO:0000259" key="2">
    <source>
        <dbReference type="Pfam" id="PF00668"/>
    </source>
</evidence>
<comment type="caution">
    <text evidence="3">The sequence shown here is derived from an EMBL/GenBank/DDBJ whole genome shotgun (WGS) entry which is preliminary data.</text>
</comment>
<dbReference type="GO" id="GO:0043041">
    <property type="term" value="P:amino acid activation for nonribosomal peptide biosynthetic process"/>
    <property type="evidence" value="ECO:0007669"/>
    <property type="project" value="TreeGrafter"/>
</dbReference>
<gene>
    <name evidence="3" type="ORF">I4J89_33420</name>
</gene>
<dbReference type="Proteomes" id="UP000598146">
    <property type="component" value="Unassembled WGS sequence"/>
</dbReference>
<proteinExistence type="predicted"/>
<feature type="domain" description="Condensation" evidence="2">
    <location>
        <begin position="7"/>
        <end position="404"/>
    </location>
</feature>
<keyword evidence="4" id="KW-1185">Reference proteome</keyword>